<dbReference type="SMART" id="SM00248">
    <property type="entry name" value="ANK"/>
    <property type="match status" value="4"/>
</dbReference>
<sequence>MKRRLTGRLFHIRSNIDCLLNKAAPNLIAARNFGTLNFQKGFLMRNFFLGFIAFMATVSGPAFAASNCETLCQAEFYQTATATIVRQLIDDGADVNATDPDGKTPLHWVARATPEAIQALIAAGADVNAKDNLDRTPFHFVSAMAAPEIVVLFLNAGADVNAKTANYWTPLHGVAKFGSPEVVKILLEAGADASATNEMAETPFDLAATNERVKASPEYQILREASGH</sequence>
<dbReference type="PANTHER" id="PTHR24171">
    <property type="entry name" value="ANKYRIN REPEAT DOMAIN-CONTAINING PROTEIN 39-RELATED"/>
    <property type="match status" value="1"/>
</dbReference>
<accession>A0A3T0N5L0</accession>
<dbReference type="KEGG" id="sedi:EBB79_16210"/>
<protein>
    <submittedName>
        <fullName evidence="5">Ankyrin repeat domain-containing protein</fullName>
    </submittedName>
</protein>
<feature type="transmembrane region" description="Helical" evidence="4">
    <location>
        <begin position="47"/>
        <end position="65"/>
    </location>
</feature>
<evidence type="ECO:0000256" key="2">
    <source>
        <dbReference type="ARBA" id="ARBA00023043"/>
    </source>
</evidence>
<dbReference type="SUPFAM" id="SSF48403">
    <property type="entry name" value="Ankyrin repeat"/>
    <property type="match status" value="1"/>
</dbReference>
<evidence type="ECO:0000256" key="3">
    <source>
        <dbReference type="PROSITE-ProRule" id="PRU00023"/>
    </source>
</evidence>
<keyword evidence="4" id="KW-1133">Transmembrane helix</keyword>
<keyword evidence="4" id="KW-0472">Membrane</keyword>
<dbReference type="PROSITE" id="PS50297">
    <property type="entry name" value="ANK_REP_REGION"/>
    <property type="match status" value="1"/>
</dbReference>
<name>A0A3T0N5L0_9RHOB</name>
<keyword evidence="6" id="KW-1185">Reference proteome</keyword>
<dbReference type="Pfam" id="PF12796">
    <property type="entry name" value="Ank_2"/>
    <property type="match status" value="1"/>
</dbReference>
<dbReference type="PRINTS" id="PR01415">
    <property type="entry name" value="ANKYRIN"/>
</dbReference>
<keyword evidence="4" id="KW-0812">Transmembrane</keyword>
<dbReference type="InterPro" id="IPR002110">
    <property type="entry name" value="Ankyrin_rpt"/>
</dbReference>
<evidence type="ECO:0000313" key="6">
    <source>
        <dbReference type="Proteomes" id="UP000283063"/>
    </source>
</evidence>
<gene>
    <name evidence="5" type="ORF">EBB79_16210</name>
</gene>
<keyword evidence="2 3" id="KW-0040">ANK repeat</keyword>
<dbReference type="AlphaFoldDB" id="A0A3T0N5L0"/>
<reference evidence="5 6" key="1">
    <citation type="submission" date="2018-10" db="EMBL/GenBank/DDBJ databases">
        <title>Parasedimentitalea marina sp. nov., a psychrophilic bacterium isolated from deep seawater of the New Britain Trench.</title>
        <authorList>
            <person name="Cao J."/>
        </authorList>
    </citation>
    <scope>NUCLEOTIDE SEQUENCE [LARGE SCALE GENOMIC DNA]</scope>
    <source>
        <strain evidence="5 6">W43</strain>
    </source>
</reference>
<evidence type="ECO:0000256" key="4">
    <source>
        <dbReference type="SAM" id="Phobius"/>
    </source>
</evidence>
<organism evidence="5 6">
    <name type="scientific">Parasedimentitalea marina</name>
    <dbReference type="NCBI Taxonomy" id="2483033"/>
    <lineage>
        <taxon>Bacteria</taxon>
        <taxon>Pseudomonadati</taxon>
        <taxon>Pseudomonadota</taxon>
        <taxon>Alphaproteobacteria</taxon>
        <taxon>Rhodobacterales</taxon>
        <taxon>Paracoccaceae</taxon>
        <taxon>Parasedimentitalea</taxon>
    </lineage>
</organism>
<feature type="repeat" description="ANK" evidence="3">
    <location>
        <begin position="101"/>
        <end position="132"/>
    </location>
</feature>
<dbReference type="Pfam" id="PF13857">
    <property type="entry name" value="Ank_5"/>
    <property type="match status" value="1"/>
</dbReference>
<dbReference type="InterPro" id="IPR036770">
    <property type="entry name" value="Ankyrin_rpt-contain_sf"/>
</dbReference>
<proteinExistence type="predicted"/>
<dbReference type="Gene3D" id="1.25.40.20">
    <property type="entry name" value="Ankyrin repeat-containing domain"/>
    <property type="match status" value="1"/>
</dbReference>
<keyword evidence="1" id="KW-0677">Repeat</keyword>
<dbReference type="PROSITE" id="PS50088">
    <property type="entry name" value="ANK_REPEAT"/>
    <property type="match status" value="3"/>
</dbReference>
<feature type="repeat" description="ANK" evidence="3">
    <location>
        <begin position="166"/>
        <end position="198"/>
    </location>
</feature>
<dbReference type="Proteomes" id="UP000283063">
    <property type="component" value="Chromosome"/>
</dbReference>
<feature type="repeat" description="ANK" evidence="3">
    <location>
        <begin position="133"/>
        <end position="165"/>
    </location>
</feature>
<evidence type="ECO:0000313" key="5">
    <source>
        <dbReference type="EMBL" id="AZV79271.1"/>
    </source>
</evidence>
<dbReference type="EMBL" id="CP033219">
    <property type="protein sequence ID" value="AZV79271.1"/>
    <property type="molecule type" value="Genomic_DNA"/>
</dbReference>
<evidence type="ECO:0000256" key="1">
    <source>
        <dbReference type="ARBA" id="ARBA00022737"/>
    </source>
</evidence>